<sequence>MPHLNIQPPEGVTYIPSRPSHIGNAIQNISRMLDELSQVNFIQLSDKLNETLDSLSEILSKSDLKSTLSSVDQICSSLQVSSKRLESALSEENVQKINSAIGNLESGIASLRKFSDDPELGGTVRKLNVFLDDAVDAIKEVRATGAKVGDDAAVLRRRLEITLTRLDNSLKQLQEFAQNVANDPNQFVRGRQESPVQPASGK</sequence>
<dbReference type="EMBL" id="VSSQ01045349">
    <property type="protein sequence ID" value="MPM99246.1"/>
    <property type="molecule type" value="Genomic_DNA"/>
</dbReference>
<dbReference type="AlphaFoldDB" id="A0A645EC34"/>
<proteinExistence type="predicted"/>
<evidence type="ECO:0000313" key="1">
    <source>
        <dbReference type="EMBL" id="MPM99246.1"/>
    </source>
</evidence>
<gene>
    <name evidence="1" type="ORF">SDC9_146437</name>
</gene>
<reference evidence="1" key="1">
    <citation type="submission" date="2019-08" db="EMBL/GenBank/DDBJ databases">
        <authorList>
            <person name="Kucharzyk K."/>
            <person name="Murdoch R.W."/>
            <person name="Higgins S."/>
            <person name="Loffler F."/>
        </authorList>
    </citation>
    <scope>NUCLEOTIDE SEQUENCE</scope>
</reference>
<name>A0A645EC34_9ZZZZ</name>
<organism evidence="1">
    <name type="scientific">bioreactor metagenome</name>
    <dbReference type="NCBI Taxonomy" id="1076179"/>
    <lineage>
        <taxon>unclassified sequences</taxon>
        <taxon>metagenomes</taxon>
        <taxon>ecological metagenomes</taxon>
    </lineage>
</organism>
<comment type="caution">
    <text evidence="1">The sequence shown here is derived from an EMBL/GenBank/DDBJ whole genome shotgun (WGS) entry which is preliminary data.</text>
</comment>
<protein>
    <submittedName>
        <fullName evidence="1">Uncharacterized protein</fullName>
    </submittedName>
</protein>
<accession>A0A645EC34</accession>